<dbReference type="AlphaFoldDB" id="A0A7C4FFT3"/>
<gene>
    <name evidence="1" type="ORF">ENV14_02445</name>
</gene>
<reference evidence="1" key="1">
    <citation type="journal article" date="2020" name="mSystems">
        <title>Genome- and Community-Level Interaction Insights into Carbon Utilization and Element Cycling Functions of Hydrothermarchaeota in Hydrothermal Sediment.</title>
        <authorList>
            <person name="Zhou Z."/>
            <person name="Liu Y."/>
            <person name="Xu W."/>
            <person name="Pan J."/>
            <person name="Luo Z.H."/>
            <person name="Li M."/>
        </authorList>
    </citation>
    <scope>NUCLEOTIDE SEQUENCE [LARGE SCALE GENOMIC DNA]</scope>
    <source>
        <strain evidence="1">SpSt-732</strain>
    </source>
</reference>
<protein>
    <submittedName>
        <fullName evidence="1">Uncharacterized protein</fullName>
    </submittedName>
</protein>
<name>A0A7C4FFT3_9CREN</name>
<accession>A0A7C4FFT3</accession>
<dbReference type="EMBL" id="DTFF01000021">
    <property type="protein sequence ID" value="HGI87246.1"/>
    <property type="molecule type" value="Genomic_DNA"/>
</dbReference>
<sequence length="101" mass="11804">MRQEIALKKLVEYVARKASALAQRYELEDLVAPSIAPLFEKTIDKMVITLVRRNGGMRCNLCDKGPFTKRGMYLHLIRVHAKDIEFMVQEELRKLLEVMRK</sequence>
<organism evidence="1">
    <name type="scientific">Ignisphaera aggregans</name>
    <dbReference type="NCBI Taxonomy" id="334771"/>
    <lineage>
        <taxon>Archaea</taxon>
        <taxon>Thermoproteota</taxon>
        <taxon>Thermoprotei</taxon>
        <taxon>Desulfurococcales</taxon>
        <taxon>Desulfurococcaceae</taxon>
        <taxon>Ignisphaera</taxon>
    </lineage>
</organism>
<comment type="caution">
    <text evidence="1">The sequence shown here is derived from an EMBL/GenBank/DDBJ whole genome shotgun (WGS) entry which is preliminary data.</text>
</comment>
<evidence type="ECO:0000313" key="1">
    <source>
        <dbReference type="EMBL" id="HGI87246.1"/>
    </source>
</evidence>
<proteinExistence type="predicted"/>